<protein>
    <recommendedName>
        <fullName evidence="4">Major facilitator superfamily (MFS) profile domain-containing protein</fullName>
    </recommendedName>
</protein>
<dbReference type="EMBL" id="MIKG01000001">
    <property type="protein sequence ID" value="RAO64733.1"/>
    <property type="molecule type" value="Genomic_DNA"/>
</dbReference>
<gene>
    <name evidence="2" type="ORF">BHQ10_000745</name>
</gene>
<dbReference type="Proteomes" id="UP000249363">
    <property type="component" value="Unassembled WGS sequence"/>
</dbReference>
<evidence type="ECO:0000256" key="1">
    <source>
        <dbReference type="SAM" id="Phobius"/>
    </source>
</evidence>
<dbReference type="OrthoDB" id="10021397at2759"/>
<feature type="transmembrane region" description="Helical" evidence="1">
    <location>
        <begin position="26"/>
        <end position="44"/>
    </location>
</feature>
<accession>A0A364KMH1</accession>
<keyword evidence="1" id="KW-0812">Transmembrane</keyword>
<sequence>MSEKVASDTELGDVTAPTPTRSIQGLRWFLVVLAILSSTFFYGLDNTVVADIQPTVVQRFDAIDRLPWISVTFLIGAATTNFF</sequence>
<dbReference type="RefSeq" id="XP_040729250.1">
    <property type="nucleotide sequence ID" value="XM_040880146.1"/>
</dbReference>
<keyword evidence="3" id="KW-1185">Reference proteome</keyword>
<organism evidence="2 3">
    <name type="scientific">Talaromyces amestolkiae</name>
    <dbReference type="NCBI Taxonomy" id="1196081"/>
    <lineage>
        <taxon>Eukaryota</taxon>
        <taxon>Fungi</taxon>
        <taxon>Dikarya</taxon>
        <taxon>Ascomycota</taxon>
        <taxon>Pezizomycotina</taxon>
        <taxon>Eurotiomycetes</taxon>
        <taxon>Eurotiomycetidae</taxon>
        <taxon>Eurotiales</taxon>
        <taxon>Trichocomaceae</taxon>
        <taxon>Talaromyces</taxon>
        <taxon>Talaromyces sect. Talaromyces</taxon>
    </lineage>
</organism>
<keyword evidence="1" id="KW-1133">Transmembrane helix</keyword>
<keyword evidence="1" id="KW-0472">Membrane</keyword>
<name>A0A364KMH1_TALAM</name>
<reference evidence="2 3" key="1">
    <citation type="journal article" date="2017" name="Biotechnol. Biofuels">
        <title>Differential beta-glucosidase expression as a function of carbon source availability in Talaromyces amestolkiae: a genomic and proteomic approach.</title>
        <authorList>
            <person name="de Eugenio L.I."/>
            <person name="Mendez-Liter J.A."/>
            <person name="Nieto-Dominguez M."/>
            <person name="Alonso L."/>
            <person name="Gil-Munoz J."/>
            <person name="Barriuso J."/>
            <person name="Prieto A."/>
            <person name="Martinez M.J."/>
        </authorList>
    </citation>
    <scope>NUCLEOTIDE SEQUENCE [LARGE SCALE GENOMIC DNA]</scope>
    <source>
        <strain evidence="2 3">CIB</strain>
    </source>
</reference>
<proteinExistence type="predicted"/>
<evidence type="ECO:0008006" key="4">
    <source>
        <dbReference type="Google" id="ProtNLM"/>
    </source>
</evidence>
<evidence type="ECO:0000313" key="2">
    <source>
        <dbReference type="EMBL" id="RAO64733.1"/>
    </source>
</evidence>
<dbReference type="AlphaFoldDB" id="A0A364KMH1"/>
<dbReference type="GeneID" id="63789962"/>
<evidence type="ECO:0000313" key="3">
    <source>
        <dbReference type="Proteomes" id="UP000249363"/>
    </source>
</evidence>
<comment type="caution">
    <text evidence="2">The sequence shown here is derived from an EMBL/GenBank/DDBJ whole genome shotgun (WGS) entry which is preliminary data.</text>
</comment>